<protein>
    <submittedName>
        <fullName evidence="1">Uncharacterized protein</fullName>
    </submittedName>
</protein>
<reference evidence="1" key="1">
    <citation type="journal article" date="2015" name="Nature">
        <title>Complex archaea that bridge the gap between prokaryotes and eukaryotes.</title>
        <authorList>
            <person name="Spang A."/>
            <person name="Saw J.H."/>
            <person name="Jorgensen S.L."/>
            <person name="Zaremba-Niedzwiedzka K."/>
            <person name="Martijn J."/>
            <person name="Lind A.E."/>
            <person name="van Eijk R."/>
            <person name="Schleper C."/>
            <person name="Guy L."/>
            <person name="Ettema T.J."/>
        </authorList>
    </citation>
    <scope>NUCLEOTIDE SEQUENCE</scope>
</reference>
<dbReference type="AlphaFoldDB" id="A0A0F9I769"/>
<dbReference type="EMBL" id="LAZR01013138">
    <property type="protein sequence ID" value="KKM23372.1"/>
    <property type="molecule type" value="Genomic_DNA"/>
</dbReference>
<comment type="caution">
    <text evidence="1">The sequence shown here is derived from an EMBL/GenBank/DDBJ whole genome shotgun (WGS) entry which is preliminary data.</text>
</comment>
<sequence>MYEWDEGSKSFVWAGEAPEPVIGQTKEEYADYAQDYGEGAVYQASVLETLGLESYADLTIPAGGPGISQVSDIGGGQGAPLSLLALLFLG</sequence>
<gene>
    <name evidence="1" type="ORF">LCGC14_1615920</name>
</gene>
<accession>A0A0F9I769</accession>
<organism evidence="1">
    <name type="scientific">marine sediment metagenome</name>
    <dbReference type="NCBI Taxonomy" id="412755"/>
    <lineage>
        <taxon>unclassified sequences</taxon>
        <taxon>metagenomes</taxon>
        <taxon>ecological metagenomes</taxon>
    </lineage>
</organism>
<evidence type="ECO:0000313" key="1">
    <source>
        <dbReference type="EMBL" id="KKM23372.1"/>
    </source>
</evidence>
<proteinExistence type="predicted"/>
<name>A0A0F9I769_9ZZZZ</name>